<dbReference type="Proteomes" id="UP000007394">
    <property type="component" value="Chromosome"/>
</dbReference>
<proteinExistence type="predicted"/>
<evidence type="ECO:0000313" key="1">
    <source>
        <dbReference type="EMBL" id="AFH50346.1"/>
    </source>
</evidence>
<gene>
    <name evidence="1" type="ordered locus">IALB_2643</name>
</gene>
<evidence type="ECO:0000313" key="2">
    <source>
        <dbReference type="Proteomes" id="UP000007394"/>
    </source>
</evidence>
<dbReference type="KEGG" id="ial:IALB_2643"/>
<dbReference type="STRING" id="945713.IALB_2643"/>
<sequence length="35" mass="4175">MIFFVATRKDAEKQIENAEKFLKEVKDYLENQKGI</sequence>
<accession>I0AMY9</accession>
<protein>
    <submittedName>
        <fullName evidence="1">Uncharacterized protein</fullName>
    </submittedName>
</protein>
<dbReference type="AlphaFoldDB" id="I0AMY9"/>
<organism evidence="1 2">
    <name type="scientific">Ignavibacterium album (strain DSM 19864 / JCM 16511 / NBRC 101810 / Mat9-16)</name>
    <dbReference type="NCBI Taxonomy" id="945713"/>
    <lineage>
        <taxon>Bacteria</taxon>
        <taxon>Pseudomonadati</taxon>
        <taxon>Ignavibacteriota</taxon>
        <taxon>Ignavibacteria</taxon>
        <taxon>Ignavibacteriales</taxon>
        <taxon>Ignavibacteriaceae</taxon>
        <taxon>Ignavibacterium</taxon>
    </lineage>
</organism>
<name>I0AMY9_IGNAJ</name>
<reference evidence="1 2" key="1">
    <citation type="journal article" date="2012" name="Front. Microbiol.">
        <title>Complete genome of Ignavibacterium album, a metabolically versatile, flagellated, facultative anaerobe from the phylum Chlorobi.</title>
        <authorList>
            <person name="Liu Z."/>
            <person name="Frigaard N.-U."/>
            <person name="Vogl K."/>
            <person name="Iino T."/>
            <person name="Ohkuma M."/>
            <person name="Overmann J."/>
            <person name="Bryant D.A."/>
        </authorList>
    </citation>
    <scope>NUCLEOTIDE SEQUENCE [LARGE SCALE GENOMIC DNA]</scope>
    <source>
        <strain evidence="2">DSM 19864 / JCM 16511 / NBRC 101810 / Mat9-16</strain>
    </source>
</reference>
<dbReference type="EMBL" id="CP003418">
    <property type="protein sequence ID" value="AFH50346.1"/>
    <property type="molecule type" value="Genomic_DNA"/>
</dbReference>
<keyword evidence="2" id="KW-1185">Reference proteome</keyword>
<dbReference type="HOGENOM" id="CLU_3365387_0_0_10"/>